<evidence type="ECO:0000313" key="1">
    <source>
        <dbReference type="EMBL" id="MBJ6723763.1"/>
    </source>
</evidence>
<gene>
    <name evidence="1" type="ORF">JFN93_03495</name>
</gene>
<evidence type="ECO:0000313" key="2">
    <source>
        <dbReference type="Proteomes" id="UP000636888"/>
    </source>
</evidence>
<dbReference type="Proteomes" id="UP000636888">
    <property type="component" value="Unassembled WGS sequence"/>
</dbReference>
<sequence>MKALALTALLLLVTADGWCTPYWMVNGGSNGAAEQSSIGVEVGDTQMIVKRFPLAAELSMNFDFGDVPSEARFNNNPNNEPFTVKKAKDGPEIGFLFKSGVNLDDFVPNLTLLVGAGYALQSETPVATGANSGTHWQQGSRETEVYPVGYGGLLYRLERMCLSVGYNNRRGVVAGIGSNW</sequence>
<dbReference type="RefSeq" id="WP_199382615.1">
    <property type="nucleotide sequence ID" value="NZ_JAEMHM010000003.1"/>
</dbReference>
<comment type="caution">
    <text evidence="1">The sequence shown here is derived from an EMBL/GenBank/DDBJ whole genome shotgun (WGS) entry which is preliminary data.</text>
</comment>
<protein>
    <submittedName>
        <fullName evidence="1">Uncharacterized protein</fullName>
    </submittedName>
</protein>
<dbReference type="AlphaFoldDB" id="A0A8J7J0B0"/>
<name>A0A8J7J0B0_9BACT</name>
<proteinExistence type="predicted"/>
<accession>A0A8J7J0B0</accession>
<reference evidence="1" key="1">
    <citation type="submission" date="2020-12" db="EMBL/GenBank/DDBJ databases">
        <title>Geomonas sp. Red875, isolated from river sediment.</title>
        <authorList>
            <person name="Xu Z."/>
            <person name="Zhang Z."/>
            <person name="Masuda Y."/>
            <person name="Itoh H."/>
            <person name="Senoo K."/>
        </authorList>
    </citation>
    <scope>NUCLEOTIDE SEQUENCE</scope>
    <source>
        <strain evidence="1">Red875</strain>
    </source>
</reference>
<dbReference type="EMBL" id="JAEMHM010000003">
    <property type="protein sequence ID" value="MBJ6723763.1"/>
    <property type="molecule type" value="Genomic_DNA"/>
</dbReference>
<organism evidence="1 2">
    <name type="scientific">Geomesophilobacter sediminis</name>
    <dbReference type="NCBI Taxonomy" id="2798584"/>
    <lineage>
        <taxon>Bacteria</taxon>
        <taxon>Pseudomonadati</taxon>
        <taxon>Thermodesulfobacteriota</taxon>
        <taxon>Desulfuromonadia</taxon>
        <taxon>Geobacterales</taxon>
        <taxon>Geobacteraceae</taxon>
        <taxon>Geomesophilobacter</taxon>
    </lineage>
</organism>
<keyword evidence="2" id="KW-1185">Reference proteome</keyword>